<protein>
    <submittedName>
        <fullName evidence="2">NYN domain-containing protein</fullName>
    </submittedName>
</protein>
<evidence type="ECO:0000313" key="2">
    <source>
        <dbReference type="EMBL" id="GAA2072569.1"/>
    </source>
</evidence>
<reference evidence="2 3" key="1">
    <citation type="journal article" date="2019" name="Int. J. Syst. Evol. Microbiol.">
        <title>The Global Catalogue of Microorganisms (GCM) 10K type strain sequencing project: providing services to taxonomists for standard genome sequencing and annotation.</title>
        <authorList>
            <consortium name="The Broad Institute Genomics Platform"/>
            <consortium name="The Broad Institute Genome Sequencing Center for Infectious Disease"/>
            <person name="Wu L."/>
            <person name="Ma J."/>
        </authorList>
    </citation>
    <scope>NUCLEOTIDE SEQUENCE [LARGE SCALE GENOMIC DNA]</scope>
    <source>
        <strain evidence="2 3">JCM 15749</strain>
    </source>
</reference>
<comment type="caution">
    <text evidence="2">The sequence shown here is derived from an EMBL/GenBank/DDBJ whole genome shotgun (WGS) entry which is preliminary data.</text>
</comment>
<dbReference type="Proteomes" id="UP001501480">
    <property type="component" value="Unassembled WGS sequence"/>
</dbReference>
<name>A0ABN2VTT5_9ACTN</name>
<feature type="domain" description="NYN" evidence="1">
    <location>
        <begin position="18"/>
        <end position="151"/>
    </location>
</feature>
<keyword evidence="3" id="KW-1185">Reference proteome</keyword>
<gene>
    <name evidence="2" type="ORF">GCM10009821_08330</name>
</gene>
<organism evidence="2 3">
    <name type="scientific">Aeromicrobium halocynthiae</name>
    <dbReference type="NCBI Taxonomy" id="560557"/>
    <lineage>
        <taxon>Bacteria</taxon>
        <taxon>Bacillati</taxon>
        <taxon>Actinomycetota</taxon>
        <taxon>Actinomycetes</taxon>
        <taxon>Propionibacteriales</taxon>
        <taxon>Nocardioidaceae</taxon>
        <taxon>Aeromicrobium</taxon>
    </lineage>
</organism>
<evidence type="ECO:0000259" key="1">
    <source>
        <dbReference type="Pfam" id="PF01936"/>
    </source>
</evidence>
<evidence type="ECO:0000313" key="3">
    <source>
        <dbReference type="Proteomes" id="UP001501480"/>
    </source>
</evidence>
<dbReference type="InterPro" id="IPR021139">
    <property type="entry name" value="NYN"/>
</dbReference>
<sequence length="198" mass="22310">MVTGRGHYGRDMRTERTTYLLVDGENIDATLGSSILGRRPNPQERPRWDRLLRFTEEHWDQPVRGLFFLSVVQHELPMSFVQALTAIGFRPVALSGDPDQKVVDMAIQRTLEAIVERDADVVLASNDGDFLPQVESLVHGSRRVAVLGFDEFRSAGFTALESRGLELLDLEHDVEAFTVSLPRLRIVPIDEFDPADIL</sequence>
<dbReference type="EMBL" id="BAAAPY010000002">
    <property type="protein sequence ID" value="GAA2072569.1"/>
    <property type="molecule type" value="Genomic_DNA"/>
</dbReference>
<proteinExistence type="predicted"/>
<dbReference type="Pfam" id="PF01936">
    <property type="entry name" value="NYN"/>
    <property type="match status" value="1"/>
</dbReference>
<dbReference type="Gene3D" id="3.40.50.1010">
    <property type="entry name" value="5'-nuclease"/>
    <property type="match status" value="1"/>
</dbReference>
<accession>A0ABN2VTT5</accession>